<dbReference type="EMBL" id="KV425919">
    <property type="protein sequence ID" value="KZV98417.1"/>
    <property type="molecule type" value="Genomic_DNA"/>
</dbReference>
<feature type="region of interest" description="Disordered" evidence="1">
    <location>
        <begin position="594"/>
        <end position="655"/>
    </location>
</feature>
<feature type="region of interest" description="Disordered" evidence="1">
    <location>
        <begin position="350"/>
        <end position="370"/>
    </location>
</feature>
<keyword evidence="2" id="KW-0732">Signal</keyword>
<gene>
    <name evidence="3" type="ORF">EXIGLDRAFT_308434</name>
</gene>
<feature type="signal peptide" evidence="2">
    <location>
        <begin position="1"/>
        <end position="22"/>
    </location>
</feature>
<feature type="region of interest" description="Disordered" evidence="1">
    <location>
        <begin position="240"/>
        <end position="289"/>
    </location>
</feature>
<name>A0A165LW99_EXIGL</name>
<evidence type="ECO:0000313" key="3">
    <source>
        <dbReference type="EMBL" id="KZV98417.1"/>
    </source>
</evidence>
<feature type="region of interest" description="Disordered" evidence="1">
    <location>
        <begin position="414"/>
        <end position="477"/>
    </location>
</feature>
<evidence type="ECO:0000256" key="2">
    <source>
        <dbReference type="SAM" id="SignalP"/>
    </source>
</evidence>
<keyword evidence="4" id="KW-1185">Reference proteome</keyword>
<feature type="compositionally biased region" description="Polar residues" evidence="1">
    <location>
        <begin position="276"/>
        <end position="285"/>
    </location>
</feature>
<accession>A0A165LW99</accession>
<sequence length="905" mass="97051">MLITALLHVILHFAVQLQVLVSQQYANLPSAWQLATALGVDRALYDLDTRMHSALDNIWLRPTRTIAFNDYFEWHVQDDVARIIAPDSSVAIFTDNYGYFYTPYDAAELLSGSLARGGRPRKSDVRVVLLLYMLAMATGIALSATHRVNKIPTSTGYDFERPVIRPSAIAPLQSMPVVSPPAAVLVDFQDAIVPEADPFPDIVHDVTHSEPTSSPLITVDVALPPSPSPSTIGLYSEEDDVQATPAPVHAATSLKDDEVRDEDDEPAQAAKDDGHQTSPFIANLSSDDRDAVQPCSTLLDDAPSSSIWIPAPVVVAGPSQSDGDYDWDEISSAPMESLKDELRKRVLRFRSESSPDERPDTDVDLDLQDPIAPDAGPIICVVDTTVHKEDRDSPSLPLLPGLLRFTDPHVHHDRELEQASSSDQVPPTSPSVPLPSTVDELPRSVFSTTDPDAHHDREVEQLSSSDDDPTVQANDLSLNFIPPPPPPPAPLDFSFTQWILHDGTLRKDAYVHLRKVEEEPNVNVRRSEPGCRMRTGHRLGVKVVLTPNPAPLAAPTQPDIRNVVVVVRPPVRDLEALGWESRALSEVDGRYDLDLEDERDADSGLFPYPQLGEEPPSDSSMSEAEGSHLVDTATPSRSPTPVITPEGEGSGDLIGIPVSQTGYVSVLPESAATQEEDDMIPQAVHVRGTTSTVSAVVSVAVPTSLASALPVTVDSESLVTTPASAPLKGTQLQVLRTVGPSNGMATVSGAVDGVSISPPLSAEGPTVTTGRTLLPVMGSSDSPQVSSRLPTPILTPEKDSSGHAQFEGGRARGTTLIPVAGSSTGHGDAPQVPSRSPTPILTPEDEVRDDSSRGRARGTTLRATVSESNVEAERRELEILVNLRGMGVATNVPLRASRSIVLGQT</sequence>
<dbReference type="InParanoid" id="A0A165LW99"/>
<dbReference type="AlphaFoldDB" id="A0A165LW99"/>
<feature type="chain" id="PRO_5007862085" evidence="2">
    <location>
        <begin position="23"/>
        <end position="905"/>
    </location>
</feature>
<protein>
    <submittedName>
        <fullName evidence="3">Uncharacterized protein</fullName>
    </submittedName>
</protein>
<evidence type="ECO:0000313" key="4">
    <source>
        <dbReference type="Proteomes" id="UP000077266"/>
    </source>
</evidence>
<organism evidence="3 4">
    <name type="scientific">Exidia glandulosa HHB12029</name>
    <dbReference type="NCBI Taxonomy" id="1314781"/>
    <lineage>
        <taxon>Eukaryota</taxon>
        <taxon>Fungi</taxon>
        <taxon>Dikarya</taxon>
        <taxon>Basidiomycota</taxon>
        <taxon>Agaricomycotina</taxon>
        <taxon>Agaricomycetes</taxon>
        <taxon>Auriculariales</taxon>
        <taxon>Exidiaceae</taxon>
        <taxon>Exidia</taxon>
    </lineage>
</organism>
<feature type="compositionally biased region" description="Polar residues" evidence="1">
    <location>
        <begin position="779"/>
        <end position="789"/>
    </location>
</feature>
<feature type="compositionally biased region" description="Basic and acidic residues" evidence="1">
    <location>
        <begin position="350"/>
        <end position="361"/>
    </location>
</feature>
<dbReference type="Proteomes" id="UP000077266">
    <property type="component" value="Unassembled WGS sequence"/>
</dbReference>
<reference evidence="3 4" key="1">
    <citation type="journal article" date="2016" name="Mol. Biol. Evol.">
        <title>Comparative Genomics of Early-Diverging Mushroom-Forming Fungi Provides Insights into the Origins of Lignocellulose Decay Capabilities.</title>
        <authorList>
            <person name="Nagy L.G."/>
            <person name="Riley R."/>
            <person name="Tritt A."/>
            <person name="Adam C."/>
            <person name="Daum C."/>
            <person name="Floudas D."/>
            <person name="Sun H."/>
            <person name="Yadav J.S."/>
            <person name="Pangilinan J."/>
            <person name="Larsson K.H."/>
            <person name="Matsuura K."/>
            <person name="Barry K."/>
            <person name="Labutti K."/>
            <person name="Kuo R."/>
            <person name="Ohm R.A."/>
            <person name="Bhattacharya S.S."/>
            <person name="Shirouzu T."/>
            <person name="Yoshinaga Y."/>
            <person name="Martin F.M."/>
            <person name="Grigoriev I.V."/>
            <person name="Hibbett D.S."/>
        </authorList>
    </citation>
    <scope>NUCLEOTIDE SEQUENCE [LARGE SCALE GENOMIC DNA]</scope>
    <source>
        <strain evidence="3 4">HHB12029</strain>
    </source>
</reference>
<proteinExistence type="predicted"/>
<evidence type="ECO:0000256" key="1">
    <source>
        <dbReference type="SAM" id="MobiDB-lite"/>
    </source>
</evidence>
<feature type="compositionally biased region" description="Basic and acidic residues" evidence="1">
    <location>
        <begin position="451"/>
        <end position="460"/>
    </location>
</feature>
<feature type="region of interest" description="Disordered" evidence="1">
    <location>
        <begin position="775"/>
        <end position="860"/>
    </location>
</feature>